<dbReference type="GO" id="GO:0004519">
    <property type="term" value="F:endonuclease activity"/>
    <property type="evidence" value="ECO:0007669"/>
    <property type="project" value="UniProtKB-KW"/>
</dbReference>
<keyword evidence="1" id="KW-0255">Endonuclease</keyword>
<dbReference type="EMBL" id="GECL01002465">
    <property type="protein sequence ID" value="JAP03659.1"/>
    <property type="molecule type" value="Transcribed_RNA"/>
</dbReference>
<keyword evidence="1" id="KW-0808">Transferase</keyword>
<dbReference type="PANTHER" id="PTHR47027:SF20">
    <property type="entry name" value="REVERSE TRANSCRIPTASE-LIKE PROTEIN WITH RNA-DIRECTED DNA POLYMERASE DOMAIN"/>
    <property type="match status" value="1"/>
</dbReference>
<dbReference type="PANTHER" id="PTHR47027">
    <property type="entry name" value="REVERSE TRANSCRIPTASE DOMAIN-CONTAINING PROTEIN"/>
    <property type="match status" value="1"/>
</dbReference>
<keyword evidence="1" id="KW-0548">Nucleotidyltransferase</keyword>
<dbReference type="GO" id="GO:0003964">
    <property type="term" value="F:RNA-directed DNA polymerase activity"/>
    <property type="evidence" value="ECO:0007669"/>
    <property type="project" value="UniProtKB-KW"/>
</dbReference>
<accession>A0A0V0G6F7</accession>
<protein>
    <submittedName>
        <fullName evidence="1">Putative endonuclease-reverse transcriptase</fullName>
    </submittedName>
</protein>
<evidence type="ECO:0000313" key="1">
    <source>
        <dbReference type="EMBL" id="JAP03659.1"/>
    </source>
</evidence>
<feature type="non-terminal residue" evidence="1">
    <location>
        <position position="134"/>
    </location>
</feature>
<keyword evidence="1" id="KW-0378">Hydrolase</keyword>
<sequence>MYHKKKLWTMCVLPVLLYGAETWILTDRVINKVRVVVRAMSRLMLNISRRDKKTKAWIRKEALLDDVGKIISERKWNWAGHIMRTTDGRWTKKILEWYPRDLKRKRGRPTNSWDTEFKKVCGGALWHRITQDRR</sequence>
<keyword evidence="1" id="KW-0540">Nuclease</keyword>
<proteinExistence type="predicted"/>
<name>A0A0V0G6F7_TRIDM</name>
<keyword evidence="1" id="KW-0695">RNA-directed DNA polymerase</keyword>
<reference evidence="1" key="1">
    <citation type="journal article" date="2018" name="J. Proteomics">
        <title>Exploring the molecular complexity of Triatoma dimidiata sialome.</title>
        <authorList>
            <person name="Santiago P.B."/>
            <person name="de Araujo C.N."/>
            <person name="Charneau S."/>
            <person name="Bastos I.M.D."/>
            <person name="Assumpcao T.C.F."/>
            <person name="Queiroz R.M.L."/>
            <person name="Praca Y.R."/>
            <person name="Cordeiro T.M."/>
            <person name="Garcia C.H.S."/>
            <person name="da Silva I.G."/>
            <person name="Raiol T."/>
            <person name="Motta F.N."/>
            <person name="de Araujo Oliveira J.V."/>
            <person name="de Sousa M.V."/>
            <person name="Ribeiro J.M.C."/>
            <person name="de Santana J.M."/>
        </authorList>
    </citation>
    <scope>NUCLEOTIDE SEQUENCE</scope>
    <source>
        <strain evidence="1">Santander</strain>
        <tissue evidence="1">Salivary glands</tissue>
    </source>
</reference>
<organism evidence="1">
    <name type="scientific">Triatoma dimidiata</name>
    <name type="common">Kissing bug</name>
    <name type="synonym">Meccus dimidiatus</name>
    <dbReference type="NCBI Taxonomy" id="72491"/>
    <lineage>
        <taxon>Eukaryota</taxon>
        <taxon>Metazoa</taxon>
        <taxon>Ecdysozoa</taxon>
        <taxon>Arthropoda</taxon>
        <taxon>Hexapoda</taxon>
        <taxon>Insecta</taxon>
        <taxon>Pterygota</taxon>
        <taxon>Neoptera</taxon>
        <taxon>Paraneoptera</taxon>
        <taxon>Hemiptera</taxon>
        <taxon>Heteroptera</taxon>
        <taxon>Panheteroptera</taxon>
        <taxon>Cimicomorpha</taxon>
        <taxon>Reduviidae</taxon>
        <taxon>Triatominae</taxon>
        <taxon>Triatoma</taxon>
    </lineage>
</organism>
<dbReference type="AlphaFoldDB" id="A0A0V0G6F7"/>